<comment type="caution">
    <text evidence="1">The sequence shown here is derived from an EMBL/GenBank/DDBJ whole genome shotgun (WGS) entry which is preliminary data.</text>
</comment>
<gene>
    <name evidence="1" type="ORF">Acr_06g0001260</name>
</gene>
<reference evidence="1 2" key="1">
    <citation type="submission" date="2019-07" db="EMBL/GenBank/DDBJ databases">
        <title>De Novo Assembly of kiwifruit Actinidia rufa.</title>
        <authorList>
            <person name="Sugita-Konishi S."/>
            <person name="Sato K."/>
            <person name="Mori E."/>
            <person name="Abe Y."/>
            <person name="Kisaki G."/>
            <person name="Hamano K."/>
            <person name="Suezawa K."/>
            <person name="Otani M."/>
            <person name="Fukuda T."/>
            <person name="Manabe T."/>
            <person name="Gomi K."/>
            <person name="Tabuchi M."/>
            <person name="Akimitsu K."/>
            <person name="Kataoka I."/>
        </authorList>
    </citation>
    <scope>NUCLEOTIDE SEQUENCE [LARGE SCALE GENOMIC DNA]</scope>
    <source>
        <strain evidence="2">cv. Fuchu</strain>
    </source>
</reference>
<dbReference type="Proteomes" id="UP000585474">
    <property type="component" value="Unassembled WGS sequence"/>
</dbReference>
<protein>
    <submittedName>
        <fullName evidence="1">Uncharacterized protein</fullName>
    </submittedName>
</protein>
<evidence type="ECO:0000313" key="2">
    <source>
        <dbReference type="Proteomes" id="UP000585474"/>
    </source>
</evidence>
<organism evidence="1 2">
    <name type="scientific">Actinidia rufa</name>
    <dbReference type="NCBI Taxonomy" id="165716"/>
    <lineage>
        <taxon>Eukaryota</taxon>
        <taxon>Viridiplantae</taxon>
        <taxon>Streptophyta</taxon>
        <taxon>Embryophyta</taxon>
        <taxon>Tracheophyta</taxon>
        <taxon>Spermatophyta</taxon>
        <taxon>Magnoliopsida</taxon>
        <taxon>eudicotyledons</taxon>
        <taxon>Gunneridae</taxon>
        <taxon>Pentapetalae</taxon>
        <taxon>asterids</taxon>
        <taxon>Ericales</taxon>
        <taxon>Actinidiaceae</taxon>
        <taxon>Actinidia</taxon>
    </lineage>
</organism>
<dbReference type="EMBL" id="BJWL01000006">
    <property type="protein sequence ID" value="GFY88186.1"/>
    <property type="molecule type" value="Genomic_DNA"/>
</dbReference>
<dbReference type="AlphaFoldDB" id="A0A7J0EPQ7"/>
<evidence type="ECO:0000313" key="1">
    <source>
        <dbReference type="EMBL" id="GFY88186.1"/>
    </source>
</evidence>
<accession>A0A7J0EPQ7</accession>
<sequence length="87" mass="9998">MNEDASQLKILRTTMNDNVRFLEKDAFDRDGFKKALEEKILKLEVDLLKSSLTFKKYEASASTVQKACLNQKHSWDTRGIGYEAKPT</sequence>
<keyword evidence="2" id="KW-1185">Reference proteome</keyword>
<proteinExistence type="predicted"/>
<name>A0A7J0EPQ7_9ERIC</name>
<dbReference type="OrthoDB" id="1111569at2759"/>